<dbReference type="AlphaFoldDB" id="A0A1I4FAK8"/>
<evidence type="ECO:0000313" key="10">
    <source>
        <dbReference type="Proteomes" id="UP000181969"/>
    </source>
</evidence>
<feature type="domain" description="Nitroreductase" evidence="6">
    <location>
        <begin position="9"/>
        <end position="162"/>
    </location>
</feature>
<dbReference type="OrthoDB" id="9775805at2"/>
<gene>
    <name evidence="7" type="primary">yhgA</name>
    <name evidence="7" type="ORF">ikelab_10010</name>
    <name evidence="8" type="ORF">QHR29_03890</name>
    <name evidence="9" type="ORF">SAMN05216438_101477</name>
</gene>
<dbReference type="Proteomes" id="UP000181969">
    <property type="component" value="Unassembled WGS sequence"/>
</dbReference>
<keyword evidence="2 5" id="KW-0285">Flavoprotein</keyword>
<evidence type="ECO:0000313" key="8">
    <source>
        <dbReference type="EMBL" id="MDH7959611.1"/>
    </source>
</evidence>
<dbReference type="GO" id="GO:0016491">
    <property type="term" value="F:oxidoreductase activity"/>
    <property type="evidence" value="ECO:0007669"/>
    <property type="project" value="UniProtKB-UniRule"/>
</dbReference>
<reference evidence="9 10" key="1">
    <citation type="submission" date="2016-10" db="EMBL/GenBank/DDBJ databases">
        <authorList>
            <person name="de Groot N.N."/>
        </authorList>
    </citation>
    <scope>NUCLEOTIDE SEQUENCE [LARGE SCALE GENOMIC DNA]</scope>
    <source>
        <strain evidence="9 10">M79</strain>
    </source>
</reference>
<dbReference type="PIRSF" id="PIRSF005426">
    <property type="entry name" value="Frp"/>
    <property type="match status" value="1"/>
</dbReference>
<dbReference type="Proteomes" id="UP001157396">
    <property type="component" value="Unassembled WGS sequence"/>
</dbReference>
<proteinExistence type="inferred from homology"/>
<dbReference type="EMBL" id="JARYTV010000002">
    <property type="protein sequence ID" value="MDH7959611.1"/>
    <property type="molecule type" value="Genomic_DNA"/>
</dbReference>
<evidence type="ECO:0000313" key="7">
    <source>
        <dbReference type="EMBL" id="GFO51726.1"/>
    </source>
</evidence>
<evidence type="ECO:0000256" key="4">
    <source>
        <dbReference type="ARBA" id="ARBA00023002"/>
    </source>
</evidence>
<dbReference type="InterPro" id="IPR016446">
    <property type="entry name" value="Flavin_OxRdtase_Frp"/>
</dbReference>
<sequence>MNETIDLMMQHSSVRNFTDEKIPEHVLKTIIDAGRAAPNWKNFQSYSVVLVQSQEQKDAIFAQQPQKAIKNCAAFLVFVGDLNRAKTAVEMNGGEFQPEGVESLLITSVDAAVAGQNTLLAAQSLGYGGVMVGLIRDQAREISEILSLPDYTYPIFAVALGKPARVNPVKPRLPYEAVVFPEKYIPQDEEVLRHYDKVQEDYAGSRRLNSTWSSRMVEQWGQPELKASTENLKEKGLL</sequence>
<dbReference type="EMBL" id="FOTJ01000001">
    <property type="protein sequence ID" value="SFL13846.1"/>
    <property type="molecule type" value="Genomic_DNA"/>
</dbReference>
<dbReference type="Pfam" id="PF00881">
    <property type="entry name" value="Nitroreductase"/>
    <property type="match status" value="1"/>
</dbReference>
<reference evidence="7 11" key="2">
    <citation type="submission" date="2020-06" db="EMBL/GenBank/DDBJ databases">
        <title>Draft genome sequence of Lactic acid bacteria from Okinawan-style tofu.</title>
        <authorList>
            <person name="Takara I."/>
            <person name="Ikematsu S."/>
        </authorList>
    </citation>
    <scope>NUCLEOTIDE SEQUENCE [LARGE SCALE GENOMIC DNA]</scope>
    <source>
        <strain evidence="7">Lg38</strain>
        <strain evidence="11">lg38</strain>
    </source>
</reference>
<accession>A0A1I4FAK8</accession>
<dbReference type="InterPro" id="IPR000415">
    <property type="entry name" value="Nitroreductase-like"/>
</dbReference>
<dbReference type="PANTHER" id="PTHR43425">
    <property type="entry name" value="OXYGEN-INSENSITIVE NADPH NITROREDUCTASE"/>
    <property type="match status" value="1"/>
</dbReference>
<evidence type="ECO:0000313" key="9">
    <source>
        <dbReference type="EMBL" id="SFL13846.1"/>
    </source>
</evidence>
<keyword evidence="5" id="KW-0521">NADP</keyword>
<evidence type="ECO:0000256" key="1">
    <source>
        <dbReference type="ARBA" id="ARBA00008366"/>
    </source>
</evidence>
<dbReference type="InterPro" id="IPR029479">
    <property type="entry name" value="Nitroreductase"/>
</dbReference>
<dbReference type="Proteomes" id="UP000504756">
    <property type="component" value="Unassembled WGS sequence"/>
</dbReference>
<name>A0A1I4FAK8_9LACT</name>
<dbReference type="SUPFAM" id="SSF55469">
    <property type="entry name" value="FMN-dependent nitroreductase-like"/>
    <property type="match status" value="1"/>
</dbReference>
<dbReference type="Gene3D" id="3.40.109.10">
    <property type="entry name" value="NADH Oxidase"/>
    <property type="match status" value="1"/>
</dbReference>
<keyword evidence="3 5" id="KW-0288">FMN</keyword>
<dbReference type="PANTHER" id="PTHR43425:SF2">
    <property type="entry name" value="OXYGEN-INSENSITIVE NADPH NITROREDUCTASE"/>
    <property type="match status" value="1"/>
</dbReference>
<evidence type="ECO:0000259" key="6">
    <source>
        <dbReference type="Pfam" id="PF00881"/>
    </source>
</evidence>
<protein>
    <submittedName>
        <fullName evidence="7">NADPH-dependent oxidoreductase</fullName>
    </submittedName>
    <submittedName>
        <fullName evidence="8 9">Nitroreductase</fullName>
    </submittedName>
</protein>
<evidence type="ECO:0000313" key="11">
    <source>
        <dbReference type="Proteomes" id="UP000504756"/>
    </source>
</evidence>
<evidence type="ECO:0000256" key="3">
    <source>
        <dbReference type="ARBA" id="ARBA00022643"/>
    </source>
</evidence>
<comment type="similarity">
    <text evidence="1 5">Belongs to the flavin oxidoreductase frp family.</text>
</comment>
<organism evidence="9 10">
    <name type="scientific">Lactococcus garvieae</name>
    <dbReference type="NCBI Taxonomy" id="1363"/>
    <lineage>
        <taxon>Bacteria</taxon>
        <taxon>Bacillati</taxon>
        <taxon>Bacillota</taxon>
        <taxon>Bacilli</taxon>
        <taxon>Lactobacillales</taxon>
        <taxon>Streptococcaceae</taxon>
        <taxon>Lactococcus</taxon>
    </lineage>
</organism>
<dbReference type="RefSeq" id="WP_017370669.1">
    <property type="nucleotide sequence ID" value="NZ_AP026069.1"/>
</dbReference>
<evidence type="ECO:0000256" key="2">
    <source>
        <dbReference type="ARBA" id="ARBA00022630"/>
    </source>
</evidence>
<reference evidence="8" key="3">
    <citation type="submission" date="2023-04" db="EMBL/GenBank/DDBJ databases">
        <title>Genomic analysis of Lactococcus garvieae isolates.</title>
        <authorList>
            <person name="Zhanghang C."/>
        </authorList>
    </citation>
    <scope>NUCLEOTIDE SEQUENCE</scope>
    <source>
        <strain evidence="8">ZB-1</strain>
    </source>
</reference>
<dbReference type="EMBL" id="BLXU01000005">
    <property type="protein sequence ID" value="GFO51726.1"/>
    <property type="molecule type" value="Genomic_DNA"/>
</dbReference>
<evidence type="ECO:0000256" key="5">
    <source>
        <dbReference type="PIRNR" id="PIRNR005426"/>
    </source>
</evidence>
<keyword evidence="4 5" id="KW-0560">Oxidoreductase</keyword>